<evidence type="ECO:0000256" key="2">
    <source>
        <dbReference type="SAM" id="MobiDB-lite"/>
    </source>
</evidence>
<organism evidence="3 4">
    <name type="scientific">Amycolatopsis marina</name>
    <dbReference type="NCBI Taxonomy" id="490629"/>
    <lineage>
        <taxon>Bacteria</taxon>
        <taxon>Bacillati</taxon>
        <taxon>Actinomycetota</taxon>
        <taxon>Actinomycetes</taxon>
        <taxon>Pseudonocardiales</taxon>
        <taxon>Pseudonocardiaceae</taxon>
        <taxon>Amycolatopsis</taxon>
    </lineage>
</organism>
<dbReference type="Pfam" id="PF01161">
    <property type="entry name" value="PBP"/>
    <property type="match status" value="1"/>
</dbReference>
<protein>
    <recommendedName>
        <fullName evidence="5">Phospholipid-binding protein, PBP family</fullName>
    </recommendedName>
</protein>
<feature type="compositionally biased region" description="Basic and acidic residues" evidence="2">
    <location>
        <begin position="1"/>
        <end position="52"/>
    </location>
</feature>
<dbReference type="Proteomes" id="UP000243799">
    <property type="component" value="Unassembled WGS sequence"/>
</dbReference>
<keyword evidence="4" id="KW-1185">Reference proteome</keyword>
<dbReference type="NCBIfam" id="TIGR00481">
    <property type="entry name" value="YbhB/YbcL family Raf kinase inhibitor-like protein"/>
    <property type="match status" value="1"/>
</dbReference>
<dbReference type="PANTHER" id="PTHR30289">
    <property type="entry name" value="UNCHARACTERIZED PROTEIN YBCL-RELATED"/>
    <property type="match status" value="1"/>
</dbReference>
<gene>
    <name evidence="3" type="ORF">SAMN05216266_103237</name>
</gene>
<dbReference type="OrthoDB" id="9797506at2"/>
<evidence type="ECO:0000313" key="3">
    <source>
        <dbReference type="EMBL" id="SFB00699.1"/>
    </source>
</evidence>
<dbReference type="Gene3D" id="3.90.280.10">
    <property type="entry name" value="PEBP-like"/>
    <property type="match status" value="1"/>
</dbReference>
<dbReference type="InterPro" id="IPR005247">
    <property type="entry name" value="YbhB_YbcL/LppC-like"/>
</dbReference>
<reference evidence="4" key="1">
    <citation type="submission" date="2016-10" db="EMBL/GenBank/DDBJ databases">
        <authorList>
            <person name="Varghese N."/>
            <person name="Submissions S."/>
        </authorList>
    </citation>
    <scope>NUCLEOTIDE SEQUENCE [LARGE SCALE GENOMIC DNA]</scope>
    <source>
        <strain evidence="4">CGMCC 4.3568</strain>
    </source>
</reference>
<comment type="similarity">
    <text evidence="1">Belongs to the UPF0098 family.</text>
</comment>
<accession>A0A1I0XHX1</accession>
<dbReference type="CDD" id="cd00865">
    <property type="entry name" value="PEBP_bact_arch"/>
    <property type="match status" value="1"/>
</dbReference>
<dbReference type="InterPro" id="IPR008914">
    <property type="entry name" value="PEBP"/>
</dbReference>
<feature type="region of interest" description="Disordered" evidence="2">
    <location>
        <begin position="145"/>
        <end position="175"/>
    </location>
</feature>
<dbReference type="AlphaFoldDB" id="A0A1I0XHX1"/>
<evidence type="ECO:0008006" key="5">
    <source>
        <dbReference type="Google" id="ProtNLM"/>
    </source>
</evidence>
<dbReference type="STRING" id="490629.SAMN05216266_103237"/>
<proteinExistence type="inferred from homology"/>
<evidence type="ECO:0000313" key="4">
    <source>
        <dbReference type="Proteomes" id="UP000243799"/>
    </source>
</evidence>
<dbReference type="EMBL" id="FOKG01000003">
    <property type="protein sequence ID" value="SFB00699.1"/>
    <property type="molecule type" value="Genomic_DNA"/>
</dbReference>
<dbReference type="InterPro" id="IPR036610">
    <property type="entry name" value="PEBP-like_sf"/>
</dbReference>
<dbReference type="PANTHER" id="PTHR30289:SF1">
    <property type="entry name" value="PEBP (PHOSPHATIDYLETHANOLAMINE-BINDING PROTEIN) FAMILY PROTEIN"/>
    <property type="match status" value="1"/>
</dbReference>
<name>A0A1I0XHX1_9PSEU</name>
<evidence type="ECO:0000256" key="1">
    <source>
        <dbReference type="ARBA" id="ARBA00007120"/>
    </source>
</evidence>
<feature type="region of interest" description="Disordered" evidence="2">
    <location>
        <begin position="1"/>
        <end position="77"/>
    </location>
</feature>
<feature type="compositionally biased region" description="Gly residues" evidence="2">
    <location>
        <begin position="149"/>
        <end position="171"/>
    </location>
</feature>
<sequence length="225" mass="23865">MPDPGSHKYDIKRTRLRDEYDAGEAPDQHADRAANADLQRDNPPRPLGDPDRAAGPQGTRGTSRGSPGIDDPPRPLSTQVELRSSAFNDHTLIPDRYSYAGGNMSPPLEWGGIPDGTSELVLLCEDPDAPNGTFVHWVVTGISPSSTGVGEGESPGGSPGRNGFGELGWGGPQPPVGDEPHRYFFQLYAVDQPLGLVEAPGAEHVHAAMEGHVLAHGNLVGLFAR</sequence>
<dbReference type="SUPFAM" id="SSF49777">
    <property type="entry name" value="PEBP-like"/>
    <property type="match status" value="1"/>
</dbReference>